<dbReference type="SUPFAM" id="SSF51735">
    <property type="entry name" value="NAD(P)-binding Rossmann-fold domains"/>
    <property type="match status" value="1"/>
</dbReference>
<dbReference type="InterPro" id="IPR002347">
    <property type="entry name" value="SDR_fam"/>
</dbReference>
<dbReference type="InterPro" id="IPR050259">
    <property type="entry name" value="SDR"/>
</dbReference>
<dbReference type="PROSITE" id="PS00061">
    <property type="entry name" value="ADH_SHORT"/>
    <property type="match status" value="1"/>
</dbReference>
<dbReference type="InterPro" id="IPR020904">
    <property type="entry name" value="Sc_DH/Rdtase_CS"/>
</dbReference>
<dbReference type="Proteomes" id="UP000179242">
    <property type="component" value="Unassembled WGS sequence"/>
</dbReference>
<sequence length="227" mass="24960">MIILTGASGGIGKEILQYLTGIDQVIGTYNRTVPKNQSEDKLFYDKLNLKDLQDIKSFVKRWEDKLSRVTLIHFAASSADALAANYKDSDWDQVMEINLKGNFALTRALLPIMIQERFGRIIHISSVVGIQSRPGTIAYSTSKTGLLGMSRVFAKENARFNITSNVLVLGYFEVGLIETLGDEVKKGILNQIPSKSFGKVSNIANAIKFLIESPYVNGAAINIDGAI</sequence>
<comment type="similarity">
    <text evidence="1">Belongs to the short-chain dehydrogenases/reductases (SDR) family.</text>
</comment>
<dbReference type="InterPro" id="IPR036291">
    <property type="entry name" value="NAD(P)-bd_dom_sf"/>
</dbReference>
<dbReference type="AlphaFoldDB" id="A0A1F4U3M5"/>
<dbReference type="PANTHER" id="PTHR42879:SF2">
    <property type="entry name" value="3-OXOACYL-[ACYL-CARRIER-PROTEIN] REDUCTASE FABG"/>
    <property type="match status" value="1"/>
</dbReference>
<dbReference type="EMBL" id="MEUJ01000008">
    <property type="protein sequence ID" value="OGC39440.1"/>
    <property type="molecule type" value="Genomic_DNA"/>
</dbReference>
<dbReference type="Gene3D" id="3.40.50.720">
    <property type="entry name" value="NAD(P)-binding Rossmann-like Domain"/>
    <property type="match status" value="1"/>
</dbReference>
<dbReference type="GO" id="GO:0032787">
    <property type="term" value="P:monocarboxylic acid metabolic process"/>
    <property type="evidence" value="ECO:0007669"/>
    <property type="project" value="UniProtKB-ARBA"/>
</dbReference>
<evidence type="ECO:0000313" key="3">
    <source>
        <dbReference type="Proteomes" id="UP000179242"/>
    </source>
</evidence>
<dbReference type="Pfam" id="PF00106">
    <property type="entry name" value="adh_short"/>
    <property type="match status" value="1"/>
</dbReference>
<dbReference type="PANTHER" id="PTHR42879">
    <property type="entry name" value="3-OXOACYL-(ACYL-CARRIER-PROTEIN) REDUCTASE"/>
    <property type="match status" value="1"/>
</dbReference>
<comment type="caution">
    <text evidence="2">The sequence shown here is derived from an EMBL/GenBank/DDBJ whole genome shotgun (WGS) entry which is preliminary data.</text>
</comment>
<protein>
    <recommendedName>
        <fullName evidence="4">3-oxoacyl-ACP reductase</fullName>
    </recommendedName>
</protein>
<proteinExistence type="inferred from homology"/>
<accession>A0A1F4U3M5</accession>
<organism evidence="2 3">
    <name type="scientific">candidate division WOR-1 bacterium RIFOXYC2_FULL_46_14</name>
    <dbReference type="NCBI Taxonomy" id="1802587"/>
    <lineage>
        <taxon>Bacteria</taxon>
        <taxon>Bacillati</taxon>
        <taxon>Saganbacteria</taxon>
    </lineage>
</organism>
<evidence type="ECO:0000313" key="2">
    <source>
        <dbReference type="EMBL" id="OGC39440.1"/>
    </source>
</evidence>
<name>A0A1F4U3M5_UNCSA</name>
<dbReference type="PRINTS" id="PR00081">
    <property type="entry name" value="GDHRDH"/>
</dbReference>
<evidence type="ECO:0000256" key="1">
    <source>
        <dbReference type="ARBA" id="ARBA00006484"/>
    </source>
</evidence>
<reference evidence="2 3" key="1">
    <citation type="journal article" date="2016" name="Nat. Commun.">
        <title>Thousands of microbial genomes shed light on interconnected biogeochemical processes in an aquifer system.</title>
        <authorList>
            <person name="Anantharaman K."/>
            <person name="Brown C.T."/>
            <person name="Hug L.A."/>
            <person name="Sharon I."/>
            <person name="Castelle C.J."/>
            <person name="Probst A.J."/>
            <person name="Thomas B.C."/>
            <person name="Singh A."/>
            <person name="Wilkins M.J."/>
            <person name="Karaoz U."/>
            <person name="Brodie E.L."/>
            <person name="Williams K.H."/>
            <person name="Hubbard S.S."/>
            <person name="Banfield J.F."/>
        </authorList>
    </citation>
    <scope>NUCLEOTIDE SEQUENCE [LARGE SCALE GENOMIC DNA]</scope>
</reference>
<gene>
    <name evidence="2" type="ORF">A2438_07745</name>
</gene>
<evidence type="ECO:0008006" key="4">
    <source>
        <dbReference type="Google" id="ProtNLM"/>
    </source>
</evidence>